<keyword evidence="3" id="KW-1003">Cell membrane</keyword>
<dbReference type="GO" id="GO:0098609">
    <property type="term" value="P:cell-cell adhesion"/>
    <property type="evidence" value="ECO:0007669"/>
    <property type="project" value="TreeGrafter"/>
</dbReference>
<dbReference type="PROSITE" id="PS00022">
    <property type="entry name" value="EGF_1"/>
    <property type="match status" value="1"/>
</dbReference>
<dbReference type="GO" id="GO:0016477">
    <property type="term" value="P:cell migration"/>
    <property type="evidence" value="ECO:0007669"/>
    <property type="project" value="TreeGrafter"/>
</dbReference>
<evidence type="ECO:0000256" key="9">
    <source>
        <dbReference type="ARBA" id="ARBA00022837"/>
    </source>
</evidence>
<keyword evidence="9" id="KW-0106">Calcium</keyword>
<feature type="domain" description="Fibronectin type-III" evidence="21">
    <location>
        <begin position="1525"/>
        <end position="1619"/>
    </location>
</feature>
<evidence type="ECO:0000256" key="18">
    <source>
        <dbReference type="SAM" id="MobiDB-lite"/>
    </source>
</evidence>
<dbReference type="SMART" id="SM01242">
    <property type="entry name" value="Integrin_B_tail"/>
    <property type="match status" value="1"/>
</dbReference>
<dbReference type="Gene3D" id="2.60.40.1510">
    <property type="entry name" value="ntegrin, alpha v. Chain A, domain 3"/>
    <property type="match status" value="1"/>
</dbReference>
<evidence type="ECO:0000256" key="5">
    <source>
        <dbReference type="ARBA" id="ARBA00022692"/>
    </source>
</evidence>
<dbReference type="SUPFAM" id="SSF69687">
    <property type="entry name" value="Integrin beta tail domain"/>
    <property type="match status" value="1"/>
</dbReference>
<dbReference type="Pfam" id="PF00041">
    <property type="entry name" value="fn3"/>
    <property type="match status" value="4"/>
</dbReference>
<dbReference type="Gene3D" id="2.60.40.10">
    <property type="entry name" value="Immunoglobulins"/>
    <property type="match status" value="4"/>
</dbReference>
<evidence type="ECO:0000256" key="8">
    <source>
        <dbReference type="ARBA" id="ARBA00022737"/>
    </source>
</evidence>
<sequence>MGRWTLRLSLGLGLLAALLTSFCSADGNYCLLSKASNCSSCIRSGVGCAYCSDETFKAARCDLTENIRAHGCSAAGIITATSSRKMELAQVYPQQMTMSFLPGEAKELDMEVFAPEKGPLDLYILMDFSNSMSDDLKSLKSMGATLAELVQSLSDDYTIGFGKFVDKVVEPQTDMRPEKLAKPWPDSDPPFSFRNVIPLTGDAESFNSKLQGERISGNLDAPEGGFDAMLQATVCSNQIGWRNHSTHLLVFSTESAFHYENDGANVLSGILPRNDEQCHLDASGGYTQDTTQDYPSVPTLVRLMGEHNIIPIFAVTAHSYDYYEKLQQYFPIAELGLLDEDSSNILSILRSAFISIRSKMSIRAEQLPQAFKAEFLKAGAVAEYGAFKVKPGQIEKFKVRLQAQKKVGEQHVCQLKPDDKAGVTRVKPSTFSQALDIKTELLCPTCPCENTPSPGAARCSTHGDLVCGKCQCYEGWLGAYCNCSASASSLGAAQCLAPGDQLPCSGNGDCLCGTCVCFNPEQHDGAYCQYDKSHCARYGGFLCNDRGSCSLGQCECGPGWGGAACECPKGNSTCVDRKGGICNGRGQCVCGQCECQGSGVSLTSTCEANLEAQVAFCEAKRACVQCQAWKTGENKDNCEACSFKVTMVDELKEKDKVIDTCDFRDETDDCTYYYTVDYPEDKANKELDVQVLKKKECPPRGFLWLIPLIMFLMLLLGLLMLCCWKYCRCCWGACLALLPCCGAGRKVGFTEDEYLLRQSQLTSDHLDTPMVRTGPPKGTDVVRWKVQDNVHRGAHHPEAQVQPSPKETIQFPVSLRLNKKYSDNMSQPDSIDTELLRKDVNDNVSVLTAVLRVLFVFPCRQDRAIVDTVLSAPRSSYPEIVKLTEKNVQSGRFNELRVLPGYYTVATDREASGAIEFQEEVETVDVRVPLFTKEEDDDKKQLKVEAVDVPLGIAAIKKRFVHITIIKEHAKSVFTFLQPAYSYSRQEGIAKIPIRRNISEDGRTQVTYRTRDLTARDKHDYLSLEGDLSYAPGETEKVVPVQLLELGELSNLLDEKQVKQFVMELSNPRQGAKLGVYPTTTVTILDEPDPSVIMFKKVNQAFTATEPSYNIPVVRTRNLDAPATTKWRTKNKLFDQGGTLKFGPGQTEKNIRIEKASLPPGPAQREPFMLELLDPSPNAVVGERKTTMVHIGDGGTSPDVVTMGSLNQKCSSPGGRLGAPPNAKAKSTGPKKIQLSWDPPPGNPMGYKVKYWIYGDPETKAEVVDVTTPQAELRGLYPSCDYEMRVSAYNMMGEGFNTEVIPCKTLEDLPSEPGRLAFNVISPTVTQVSWAEPAETNGDITAYDVVYTPIDDDRKPVGPAKTVKIDNPKKRMLLIENLQRAQTYMYKVRAKNSVGWGPYRDATINLASQPVRPLSIPIIPDIPIVDAEAGDEYDGYLMYSSEVLRSPSGSKTPSVSGEGDQLINGKYEQGFLFPGSTSRNVSSSSSPMSTGQDKTSTTYLSGQGKTLTDVRLVSPYRGNPGVPDTPTRLVFSALGPTALRVSWQEPHCDRDILGYSVLYQQLNGGEDVKRINVSSPGDNSVVVQDLLPNHSYLFKVKAQSQEGWGPEREGVITIESAVDPQSPLSPMPGSPFTLSTPSAPGPLVFTALSPEALQLSWDKPRKPNGDILGYVVTCEQLHGGGDLRSFQVSGDSAETSLTVPNLSENMPYKFKVQARTTQGFGPEREGIITIESQDGGTMSQYSGGSSMTRREVFQMPAEVSSHTNVSHTMFTEPYFGGTMMMTTQHMETSGVMTTGMVTRQVTQGMVQKSMVGGTTVTKKVERFYES</sequence>
<dbReference type="InterPro" id="IPR002369">
    <property type="entry name" value="Integrin_bsu_VWA"/>
</dbReference>
<organism evidence="22 23">
    <name type="scientific">Gadus morhua</name>
    <name type="common">Atlantic cod</name>
    <dbReference type="NCBI Taxonomy" id="8049"/>
    <lineage>
        <taxon>Eukaryota</taxon>
        <taxon>Metazoa</taxon>
        <taxon>Chordata</taxon>
        <taxon>Craniata</taxon>
        <taxon>Vertebrata</taxon>
        <taxon>Euteleostomi</taxon>
        <taxon>Actinopterygii</taxon>
        <taxon>Neopterygii</taxon>
        <taxon>Teleostei</taxon>
        <taxon>Neoteleostei</taxon>
        <taxon>Acanthomorphata</taxon>
        <taxon>Zeiogadaria</taxon>
        <taxon>Gadariae</taxon>
        <taxon>Gadiformes</taxon>
        <taxon>Gadoidei</taxon>
        <taxon>Gadidae</taxon>
        <taxon>Gadus</taxon>
    </lineage>
</organism>
<dbReference type="SUPFAM" id="SSF103575">
    <property type="entry name" value="Plexin repeat"/>
    <property type="match status" value="1"/>
</dbReference>
<dbReference type="PRINTS" id="PR01186">
    <property type="entry name" value="INTEGRINB"/>
</dbReference>
<feature type="compositionally biased region" description="Polar residues" evidence="18">
    <location>
        <begin position="1490"/>
        <end position="1501"/>
    </location>
</feature>
<dbReference type="SMART" id="SM00187">
    <property type="entry name" value="INB"/>
    <property type="match status" value="1"/>
</dbReference>
<evidence type="ECO:0000256" key="13">
    <source>
        <dbReference type="ARBA" id="ARBA00023037"/>
    </source>
</evidence>
<evidence type="ECO:0000256" key="19">
    <source>
        <dbReference type="SAM" id="Phobius"/>
    </source>
</evidence>
<dbReference type="GO" id="GO:0046872">
    <property type="term" value="F:metal ion binding"/>
    <property type="evidence" value="ECO:0007669"/>
    <property type="project" value="UniProtKB-KW"/>
</dbReference>
<dbReference type="Gene3D" id="3.40.50.410">
    <property type="entry name" value="von Willebrand factor, type A domain"/>
    <property type="match status" value="1"/>
</dbReference>
<dbReference type="SUPFAM" id="SSF141072">
    <property type="entry name" value="CalX-like"/>
    <property type="match status" value="2"/>
</dbReference>
<evidence type="ECO:0000313" key="23">
    <source>
        <dbReference type="Proteomes" id="UP000694546"/>
    </source>
</evidence>
<dbReference type="InterPro" id="IPR012896">
    <property type="entry name" value="Integrin_bsu_tail"/>
</dbReference>
<dbReference type="InterPro" id="IPR003644">
    <property type="entry name" value="Calx_beta"/>
</dbReference>
<dbReference type="Proteomes" id="UP000694546">
    <property type="component" value="Chromosome 18"/>
</dbReference>
<comment type="similarity">
    <text evidence="2 17">Belongs to the integrin beta chain family.</text>
</comment>
<feature type="transmembrane region" description="Helical" evidence="19">
    <location>
        <begin position="702"/>
        <end position="724"/>
    </location>
</feature>
<evidence type="ECO:0000256" key="14">
    <source>
        <dbReference type="ARBA" id="ARBA00023136"/>
    </source>
</evidence>
<keyword evidence="6" id="KW-0479">Metal-binding</keyword>
<dbReference type="PANTHER" id="PTHR10082">
    <property type="entry name" value="INTEGRIN BETA SUBUNIT"/>
    <property type="match status" value="1"/>
</dbReference>
<feature type="domain" description="Fibronectin type-III" evidence="21">
    <location>
        <begin position="1639"/>
        <end position="1735"/>
    </location>
</feature>
<keyword evidence="4" id="KW-0245">EGF-like domain</keyword>
<dbReference type="InterPro" id="IPR040622">
    <property type="entry name" value="EGF_integrin_1"/>
</dbReference>
<dbReference type="InterPro" id="IPR003961">
    <property type="entry name" value="FN3_dom"/>
</dbReference>
<dbReference type="Pfam" id="PF03160">
    <property type="entry name" value="Calx-beta"/>
    <property type="match status" value="1"/>
</dbReference>
<dbReference type="CDD" id="cd00063">
    <property type="entry name" value="FN3"/>
    <property type="match status" value="4"/>
</dbReference>
<feature type="compositionally biased region" description="Low complexity" evidence="18">
    <location>
        <begin position="1476"/>
        <end position="1489"/>
    </location>
</feature>
<dbReference type="PRINTS" id="PR00014">
    <property type="entry name" value="FNTYPEIII"/>
</dbReference>
<dbReference type="InterPro" id="IPR015812">
    <property type="entry name" value="Integrin_bsu"/>
</dbReference>
<dbReference type="Pfam" id="PF07965">
    <property type="entry name" value="Integrin_B_tail"/>
    <property type="match status" value="1"/>
</dbReference>
<dbReference type="InterPro" id="IPR000742">
    <property type="entry name" value="EGF"/>
</dbReference>
<evidence type="ECO:0000256" key="4">
    <source>
        <dbReference type="ARBA" id="ARBA00022536"/>
    </source>
</evidence>
<dbReference type="Pfam" id="PF18372">
    <property type="entry name" value="I-EGF_1"/>
    <property type="match status" value="1"/>
</dbReference>
<feature type="chain" id="PRO_5045709712" description="Integrin beta" evidence="20">
    <location>
        <begin position="26"/>
        <end position="1826"/>
    </location>
</feature>
<accession>A0A8C4Z4T8</accession>
<dbReference type="Ensembl" id="ENSGMOT00000005952.2">
    <property type="protein sequence ID" value="ENSGMOP00000005783.2"/>
    <property type="gene ID" value="ENSGMOG00000005371.2"/>
</dbReference>
<dbReference type="PROSITE" id="PS50853">
    <property type="entry name" value="FN3"/>
    <property type="match status" value="4"/>
</dbReference>
<dbReference type="InterPro" id="IPR013783">
    <property type="entry name" value="Ig-like_fold"/>
</dbReference>
<evidence type="ECO:0000313" key="22">
    <source>
        <dbReference type="Ensembl" id="ENSGMOP00000005783.2"/>
    </source>
</evidence>
<dbReference type="GO" id="GO:0005925">
    <property type="term" value="C:focal adhesion"/>
    <property type="evidence" value="ECO:0007669"/>
    <property type="project" value="TreeGrafter"/>
</dbReference>
<keyword evidence="13 17" id="KW-0401">Integrin</keyword>
<dbReference type="Gene3D" id="4.10.1240.30">
    <property type="match status" value="1"/>
</dbReference>
<dbReference type="GeneTree" id="ENSGT01150000286919"/>
<feature type="region of interest" description="Disordered" evidence="18">
    <location>
        <begin position="1210"/>
        <end position="1239"/>
    </location>
</feature>
<dbReference type="GO" id="GO:0008305">
    <property type="term" value="C:integrin complex"/>
    <property type="evidence" value="ECO:0007669"/>
    <property type="project" value="TreeGrafter"/>
</dbReference>
<dbReference type="InterPro" id="IPR057073">
    <property type="entry name" value="EGF_integrin_2"/>
</dbReference>
<evidence type="ECO:0000256" key="3">
    <source>
        <dbReference type="ARBA" id="ARBA00022475"/>
    </source>
</evidence>
<dbReference type="InterPro" id="IPR036349">
    <property type="entry name" value="Integrin_bsu_tail_dom_sf"/>
</dbReference>
<dbReference type="SMART" id="SM00237">
    <property type="entry name" value="Calx_beta"/>
    <property type="match status" value="1"/>
</dbReference>
<keyword evidence="23" id="KW-1185">Reference proteome</keyword>
<dbReference type="SUPFAM" id="SSF53300">
    <property type="entry name" value="vWA-like"/>
    <property type="match status" value="1"/>
</dbReference>
<keyword evidence="12 19" id="KW-1133">Transmembrane helix</keyword>
<keyword evidence="15" id="KW-1015">Disulfide bond</keyword>
<dbReference type="GO" id="GO:0007160">
    <property type="term" value="P:cell-matrix adhesion"/>
    <property type="evidence" value="ECO:0007669"/>
    <property type="project" value="TreeGrafter"/>
</dbReference>
<keyword evidence="7 20" id="KW-0732">Signal</keyword>
<evidence type="ECO:0000256" key="16">
    <source>
        <dbReference type="ARBA" id="ARBA00023180"/>
    </source>
</evidence>
<keyword evidence="14 19" id="KW-0472">Membrane</keyword>
<dbReference type="InterPro" id="IPR036465">
    <property type="entry name" value="vWFA_dom_sf"/>
</dbReference>
<evidence type="ECO:0000256" key="12">
    <source>
        <dbReference type="ARBA" id="ARBA00022989"/>
    </source>
</evidence>
<evidence type="ECO:0000256" key="17">
    <source>
        <dbReference type="RuleBase" id="RU000633"/>
    </source>
</evidence>
<dbReference type="InterPro" id="IPR057243">
    <property type="entry name" value="Integrin_I-EGF_CS"/>
</dbReference>
<dbReference type="InterPro" id="IPR038081">
    <property type="entry name" value="CalX-like_sf"/>
</dbReference>
<keyword evidence="8" id="KW-0677">Repeat</keyword>
<proteinExistence type="inferred from homology"/>
<dbReference type="Gene3D" id="2.10.25.10">
    <property type="entry name" value="Laminin"/>
    <property type="match status" value="3"/>
</dbReference>
<dbReference type="InterPro" id="IPR036116">
    <property type="entry name" value="FN3_sf"/>
</dbReference>
<dbReference type="Gene3D" id="2.60.40.2030">
    <property type="match status" value="2"/>
</dbReference>
<evidence type="ECO:0000256" key="7">
    <source>
        <dbReference type="ARBA" id="ARBA00022729"/>
    </source>
</evidence>
<dbReference type="PANTHER" id="PTHR10082:SF42">
    <property type="entry name" value="INTEGRIN BETA-4"/>
    <property type="match status" value="1"/>
</dbReference>
<dbReference type="SUPFAM" id="SSF57196">
    <property type="entry name" value="EGF/Laminin"/>
    <property type="match status" value="1"/>
</dbReference>
<keyword evidence="10" id="KW-0460">Magnesium</keyword>
<reference evidence="22" key="2">
    <citation type="submission" date="2025-09" db="UniProtKB">
        <authorList>
            <consortium name="Ensembl"/>
        </authorList>
    </citation>
    <scope>IDENTIFICATION</scope>
</reference>
<dbReference type="SMART" id="SM00060">
    <property type="entry name" value="FN3"/>
    <property type="match status" value="4"/>
</dbReference>
<dbReference type="SUPFAM" id="SSF49265">
    <property type="entry name" value="Fibronectin type III"/>
    <property type="match status" value="2"/>
</dbReference>
<feature type="domain" description="Fibronectin type-III" evidence="21">
    <location>
        <begin position="1219"/>
        <end position="1308"/>
    </location>
</feature>
<comment type="subcellular location">
    <subcellularLocation>
        <location evidence="1 17">Cell membrane</location>
        <topology evidence="1 17">Single-pass type I membrane protein</topology>
    </subcellularLocation>
</comment>
<dbReference type="InterPro" id="IPR033760">
    <property type="entry name" value="Integrin_beta_N"/>
</dbReference>
<evidence type="ECO:0000256" key="10">
    <source>
        <dbReference type="ARBA" id="ARBA00022842"/>
    </source>
</evidence>
<keyword evidence="11 17" id="KW-0130">Cell adhesion</keyword>
<feature type="region of interest" description="Disordered" evidence="18">
    <location>
        <begin position="1476"/>
        <end position="1501"/>
    </location>
</feature>
<dbReference type="Gene3D" id="3.30.1680.10">
    <property type="entry name" value="ligand-binding face of the semaphorins, domain 2"/>
    <property type="match status" value="1"/>
</dbReference>
<keyword evidence="5 17" id="KW-0812">Transmembrane</keyword>
<evidence type="ECO:0000256" key="11">
    <source>
        <dbReference type="ARBA" id="ARBA00022889"/>
    </source>
</evidence>
<dbReference type="GO" id="GO:0033627">
    <property type="term" value="P:cell adhesion mediated by integrin"/>
    <property type="evidence" value="ECO:0007669"/>
    <property type="project" value="TreeGrafter"/>
</dbReference>
<evidence type="ECO:0000256" key="20">
    <source>
        <dbReference type="SAM" id="SignalP"/>
    </source>
</evidence>
<evidence type="ECO:0000256" key="1">
    <source>
        <dbReference type="ARBA" id="ARBA00004251"/>
    </source>
</evidence>
<evidence type="ECO:0000256" key="6">
    <source>
        <dbReference type="ARBA" id="ARBA00022723"/>
    </source>
</evidence>
<dbReference type="Pfam" id="PF23105">
    <property type="entry name" value="EGF_integrin"/>
    <property type="match status" value="1"/>
</dbReference>
<evidence type="ECO:0000256" key="15">
    <source>
        <dbReference type="ARBA" id="ARBA00023157"/>
    </source>
</evidence>
<keyword evidence="16" id="KW-0325">Glycoprotein</keyword>
<dbReference type="GO" id="GO:0005178">
    <property type="term" value="F:integrin binding"/>
    <property type="evidence" value="ECO:0007669"/>
    <property type="project" value="TreeGrafter"/>
</dbReference>
<feature type="signal peptide" evidence="20">
    <location>
        <begin position="1"/>
        <end position="25"/>
    </location>
</feature>
<dbReference type="Pfam" id="PF17205">
    <property type="entry name" value="PSI_integrin"/>
    <property type="match status" value="1"/>
</dbReference>
<evidence type="ECO:0000259" key="21">
    <source>
        <dbReference type="PROSITE" id="PS50853"/>
    </source>
</evidence>
<evidence type="ECO:0000256" key="2">
    <source>
        <dbReference type="ARBA" id="ARBA00007449"/>
    </source>
</evidence>
<dbReference type="GO" id="GO:0007229">
    <property type="term" value="P:integrin-mediated signaling pathway"/>
    <property type="evidence" value="ECO:0007669"/>
    <property type="project" value="UniProtKB-KW"/>
</dbReference>
<dbReference type="Pfam" id="PF00362">
    <property type="entry name" value="Integrin_beta"/>
    <property type="match status" value="1"/>
</dbReference>
<dbReference type="PROSITE" id="PS00243">
    <property type="entry name" value="I_EGF_1"/>
    <property type="match status" value="2"/>
</dbReference>
<reference evidence="22" key="1">
    <citation type="submission" date="2025-08" db="UniProtKB">
        <authorList>
            <consortium name="Ensembl"/>
        </authorList>
    </citation>
    <scope>IDENTIFICATION</scope>
</reference>
<protein>
    <recommendedName>
        <fullName evidence="17">Integrin beta</fullName>
    </recommendedName>
</protein>
<name>A0A8C4Z4T8_GADMO</name>
<feature type="domain" description="Fibronectin type-III" evidence="21">
    <location>
        <begin position="1312"/>
        <end position="1411"/>
    </location>
</feature>
<dbReference type="GO" id="GO:0009986">
    <property type="term" value="C:cell surface"/>
    <property type="evidence" value="ECO:0007669"/>
    <property type="project" value="TreeGrafter"/>
</dbReference>